<gene>
    <name evidence="1" type="ORF">LIER_27069</name>
</gene>
<reference evidence="1 2" key="1">
    <citation type="submission" date="2024-01" db="EMBL/GenBank/DDBJ databases">
        <title>The complete chloroplast genome sequence of Lithospermum erythrorhizon: insights into the phylogenetic relationship among Boraginaceae species and the maternal lineages of purple gromwells.</title>
        <authorList>
            <person name="Okada T."/>
            <person name="Watanabe K."/>
        </authorList>
    </citation>
    <scope>NUCLEOTIDE SEQUENCE [LARGE SCALE GENOMIC DNA]</scope>
</reference>
<comment type="caution">
    <text evidence="1">The sequence shown here is derived from an EMBL/GenBank/DDBJ whole genome shotgun (WGS) entry which is preliminary data.</text>
</comment>
<evidence type="ECO:0000313" key="1">
    <source>
        <dbReference type="EMBL" id="GAA0173458.1"/>
    </source>
</evidence>
<evidence type="ECO:0000313" key="2">
    <source>
        <dbReference type="Proteomes" id="UP001454036"/>
    </source>
</evidence>
<sequence>MDDNDDKIQPTSPYFLGSGDQPGNLITHVILLKENYSSCLDSKLAPTVPYFEDAKPLWDYLEKRFLVANSPRL</sequence>
<protein>
    <submittedName>
        <fullName evidence="1">Uncharacterized protein</fullName>
    </submittedName>
</protein>
<proteinExistence type="predicted"/>
<dbReference type="AlphaFoldDB" id="A0AAV3RDY8"/>
<dbReference type="Proteomes" id="UP001454036">
    <property type="component" value="Unassembled WGS sequence"/>
</dbReference>
<keyword evidence="2" id="KW-1185">Reference proteome</keyword>
<dbReference type="EMBL" id="BAABME010008606">
    <property type="protein sequence ID" value="GAA0173458.1"/>
    <property type="molecule type" value="Genomic_DNA"/>
</dbReference>
<organism evidence="1 2">
    <name type="scientific">Lithospermum erythrorhizon</name>
    <name type="common">Purple gromwell</name>
    <name type="synonym">Lithospermum officinale var. erythrorhizon</name>
    <dbReference type="NCBI Taxonomy" id="34254"/>
    <lineage>
        <taxon>Eukaryota</taxon>
        <taxon>Viridiplantae</taxon>
        <taxon>Streptophyta</taxon>
        <taxon>Embryophyta</taxon>
        <taxon>Tracheophyta</taxon>
        <taxon>Spermatophyta</taxon>
        <taxon>Magnoliopsida</taxon>
        <taxon>eudicotyledons</taxon>
        <taxon>Gunneridae</taxon>
        <taxon>Pentapetalae</taxon>
        <taxon>asterids</taxon>
        <taxon>lamiids</taxon>
        <taxon>Boraginales</taxon>
        <taxon>Boraginaceae</taxon>
        <taxon>Boraginoideae</taxon>
        <taxon>Lithospermeae</taxon>
        <taxon>Lithospermum</taxon>
    </lineage>
</organism>
<accession>A0AAV3RDY8</accession>
<name>A0AAV3RDY8_LITER</name>